<keyword evidence="4 6" id="KW-0067">ATP-binding</keyword>
<protein>
    <submittedName>
        <fullName evidence="6">Bicarbonate transport ATP-binding protein CmpD</fullName>
        <ecNumber evidence="6">3.6.3.-</ecNumber>
    </submittedName>
</protein>
<keyword evidence="7" id="KW-1185">Reference proteome</keyword>
<dbReference type="RefSeq" id="WP_018067534.1">
    <property type="nucleotide sequence ID" value="NZ_AQWH01000044.1"/>
</dbReference>
<dbReference type="PANTHER" id="PTHR42788">
    <property type="entry name" value="TAURINE IMPORT ATP-BINDING PROTEIN-RELATED"/>
    <property type="match status" value="1"/>
</dbReference>
<dbReference type="AlphaFoldDB" id="A0A1U9Z837"/>
<geneLocation type="plasmid" evidence="7">
    <name>pmm593</name>
</geneLocation>
<dbReference type="KEGG" id="mmed:Mame_04498"/>
<dbReference type="InterPro" id="IPR003593">
    <property type="entry name" value="AAA+_ATPase"/>
</dbReference>
<dbReference type="EMBL" id="CP020331">
    <property type="protein sequence ID" value="AQZ53790.1"/>
    <property type="molecule type" value="Genomic_DNA"/>
</dbReference>
<accession>A0A1U9Z837</accession>
<comment type="similarity">
    <text evidence="1">Belongs to the ABC transporter superfamily.</text>
</comment>
<dbReference type="Proteomes" id="UP000191135">
    <property type="component" value="Plasmid pMM593"/>
</dbReference>
<dbReference type="OrthoDB" id="9807242at2"/>
<organism evidence="6 7">
    <name type="scientific">Martelella mediterranea DSM 17316</name>
    <dbReference type="NCBI Taxonomy" id="1122214"/>
    <lineage>
        <taxon>Bacteria</taxon>
        <taxon>Pseudomonadati</taxon>
        <taxon>Pseudomonadota</taxon>
        <taxon>Alphaproteobacteria</taxon>
        <taxon>Hyphomicrobiales</taxon>
        <taxon>Aurantimonadaceae</taxon>
        <taxon>Martelella</taxon>
    </lineage>
</organism>
<dbReference type="InterPro" id="IPR027417">
    <property type="entry name" value="P-loop_NTPase"/>
</dbReference>
<name>A0A1U9Z837_9HYPH</name>
<dbReference type="PROSITE" id="PS50893">
    <property type="entry name" value="ABC_TRANSPORTER_2"/>
    <property type="match status" value="1"/>
</dbReference>
<dbReference type="Pfam" id="PF00005">
    <property type="entry name" value="ABC_tran"/>
    <property type="match status" value="1"/>
</dbReference>
<dbReference type="PROSITE" id="PS00211">
    <property type="entry name" value="ABC_TRANSPORTER_1"/>
    <property type="match status" value="1"/>
</dbReference>
<evidence type="ECO:0000259" key="5">
    <source>
        <dbReference type="PROSITE" id="PS50893"/>
    </source>
</evidence>
<keyword evidence="6" id="KW-0614">Plasmid</keyword>
<dbReference type="GO" id="GO:0005524">
    <property type="term" value="F:ATP binding"/>
    <property type="evidence" value="ECO:0007669"/>
    <property type="project" value="UniProtKB-KW"/>
</dbReference>
<dbReference type="InterPro" id="IPR050166">
    <property type="entry name" value="ABC_transporter_ATP-bind"/>
</dbReference>
<dbReference type="SMART" id="SM00382">
    <property type="entry name" value="AAA"/>
    <property type="match status" value="1"/>
</dbReference>
<gene>
    <name evidence="6" type="primary">cmpD_2</name>
    <name evidence="6" type="ORF">Mame_04498</name>
</gene>
<dbReference type="EC" id="3.6.3.-" evidence="6"/>
<keyword evidence="6" id="KW-0378">Hydrolase</keyword>
<dbReference type="InterPro" id="IPR017871">
    <property type="entry name" value="ABC_transporter-like_CS"/>
</dbReference>
<sequence>MTTPKIEFRNVNLRYFTEKGETLALKDINFSVQQGEFVSIVGQSGCGKSTLLSLLSGLMRPTEGEVLIDGVPVSGPSPQVGFMLQQDSLFEWRSIIENTVLGPEIRSEAKDKAHRRATDLLTRYGLGEFLHSRPSELSGGMRQRAALARTMCLQPDILLLDEPFSALDFQTRLSIADEIDDIIRTENKTAILVTHDIPEAIAMADRVIVLSRRPGRIRSIHPISFPSHGDNRPGSFDAREAEEFPAYFNTVWEELDVHVE</sequence>
<evidence type="ECO:0000256" key="2">
    <source>
        <dbReference type="ARBA" id="ARBA00022448"/>
    </source>
</evidence>
<dbReference type="InterPro" id="IPR003439">
    <property type="entry name" value="ABC_transporter-like_ATP-bd"/>
</dbReference>
<evidence type="ECO:0000256" key="3">
    <source>
        <dbReference type="ARBA" id="ARBA00022741"/>
    </source>
</evidence>
<evidence type="ECO:0000256" key="4">
    <source>
        <dbReference type="ARBA" id="ARBA00022840"/>
    </source>
</evidence>
<keyword evidence="2" id="KW-0813">Transport</keyword>
<dbReference type="GO" id="GO:0016887">
    <property type="term" value="F:ATP hydrolysis activity"/>
    <property type="evidence" value="ECO:0007669"/>
    <property type="project" value="InterPro"/>
</dbReference>
<dbReference type="eggNOG" id="COG1116">
    <property type="taxonomic scope" value="Bacteria"/>
</dbReference>
<proteinExistence type="inferred from homology"/>
<dbReference type="SUPFAM" id="SSF52540">
    <property type="entry name" value="P-loop containing nucleoside triphosphate hydrolases"/>
    <property type="match status" value="1"/>
</dbReference>
<dbReference type="CDD" id="cd03293">
    <property type="entry name" value="ABC_NrtD_SsuB_transporters"/>
    <property type="match status" value="1"/>
</dbReference>
<evidence type="ECO:0000313" key="6">
    <source>
        <dbReference type="EMBL" id="AQZ53790.1"/>
    </source>
</evidence>
<feature type="domain" description="ABC transporter" evidence="5">
    <location>
        <begin position="6"/>
        <end position="237"/>
    </location>
</feature>
<evidence type="ECO:0000256" key="1">
    <source>
        <dbReference type="ARBA" id="ARBA00005417"/>
    </source>
</evidence>
<dbReference type="Gene3D" id="3.40.50.300">
    <property type="entry name" value="P-loop containing nucleotide triphosphate hydrolases"/>
    <property type="match status" value="1"/>
</dbReference>
<reference evidence="6 7" key="1">
    <citation type="submission" date="2017-03" db="EMBL/GenBank/DDBJ databases">
        <title>Foreign affairs: Plasmid Transfer between Roseobacters and Rhizobia.</title>
        <authorList>
            <person name="Bartling P."/>
            <person name="Bunk B."/>
            <person name="Overmann J."/>
            <person name="Brinkmann H."/>
            <person name="Petersen J."/>
        </authorList>
    </citation>
    <scope>NUCLEOTIDE SEQUENCE [LARGE SCALE GENOMIC DNA]</scope>
    <source>
        <strain evidence="6 7">MACL11</strain>
        <plasmid evidence="7">pmm593</plasmid>
    </source>
</reference>
<dbReference type="PANTHER" id="PTHR42788:SF21">
    <property type="entry name" value="ABC TRANSPORTER ATP-BINDING PROTEIN"/>
    <property type="match status" value="1"/>
</dbReference>
<keyword evidence="3" id="KW-0547">Nucleotide-binding</keyword>
<evidence type="ECO:0000313" key="7">
    <source>
        <dbReference type="Proteomes" id="UP000191135"/>
    </source>
</evidence>